<sequence>MASTVADKVFQVFCIATADTKLEELLFLSDSVQYYLDKFHNNINTSTKVQVTIVDVSANKKGKEESYNNFPFVTREEILYSYYGTENQQLEPSENILPNDRGEAIAVMSKALELFLKKNFDNQNLAGAIGLGGSGGTSLISHALKSLPLGIPKFIVSTLASGNTSHYIGTSDLILIPSVVDICGINSISKVVYSNAGAAVAGMVVGRISRFKDVTSIVAKKPTIGITMNGVTTICVNSVKEKLEKQGFETLIFHATGLGGRAMEDLVASGIIQGVLDITTTEVADYLVGGIMPCDSSRFDSIIEKNVPLVLSLGGLDFVVFGPMHTVPLEFRQRKLFKHNEQISVMRTTVDENKRIAIFIANKLNKSSPLSKICICLPERGISGIDSPGKPFYDPITTTTLIDELQRLVITNENRMLRRLPYHINDPEFANELVDSFLKITSESEIFNRQQK</sequence>
<feature type="domain" description="UPF0261" evidence="1">
    <location>
        <begin position="11"/>
        <end position="206"/>
    </location>
</feature>
<dbReference type="EMBL" id="JAJJMB010000931">
    <property type="protein sequence ID" value="KAI3960524.1"/>
    <property type="molecule type" value="Genomic_DNA"/>
</dbReference>
<dbReference type="NCBIfam" id="NF002674">
    <property type="entry name" value="PRK02399.1-2"/>
    <property type="match status" value="1"/>
</dbReference>
<evidence type="ECO:0000313" key="3">
    <source>
        <dbReference type="EMBL" id="KAI3960524.1"/>
    </source>
</evidence>
<proteinExistence type="predicted"/>
<dbReference type="Pfam" id="PF23189">
    <property type="entry name" value="UPF0261_C"/>
    <property type="match status" value="1"/>
</dbReference>
<accession>A0AAD4THJ7</accession>
<dbReference type="PANTHER" id="PTHR31862:SF1">
    <property type="entry name" value="UPF0261 DOMAIN PROTEIN (AFU_ORTHOLOGUE AFUA_1G10120)"/>
    <property type="match status" value="1"/>
</dbReference>
<dbReference type="PANTHER" id="PTHR31862">
    <property type="entry name" value="UPF0261 DOMAIN PROTEIN (AFU_ORTHOLOGUE AFUA_1G10120)"/>
    <property type="match status" value="1"/>
</dbReference>
<dbReference type="PIRSF" id="PIRSF033271">
    <property type="entry name" value="UCP033271"/>
    <property type="match status" value="1"/>
</dbReference>
<dbReference type="CDD" id="cd15488">
    <property type="entry name" value="Tm-1-like"/>
    <property type="match status" value="1"/>
</dbReference>
<name>A0AAD4THJ7_9MAGN</name>
<dbReference type="Proteomes" id="UP001202328">
    <property type="component" value="Unassembled WGS sequence"/>
</dbReference>
<reference evidence="3" key="1">
    <citation type="submission" date="2022-04" db="EMBL/GenBank/DDBJ databases">
        <title>A functionally conserved STORR gene fusion in Papaver species that diverged 16.8 million years ago.</title>
        <authorList>
            <person name="Catania T."/>
        </authorList>
    </citation>
    <scope>NUCLEOTIDE SEQUENCE</scope>
    <source>
        <strain evidence="3">S-188037</strain>
    </source>
</reference>
<dbReference type="AlphaFoldDB" id="A0AAD4THJ7"/>
<evidence type="ECO:0000259" key="2">
    <source>
        <dbReference type="Pfam" id="PF23189"/>
    </source>
</evidence>
<dbReference type="Gene3D" id="3.40.50.12030">
    <property type="entry name" value="Uncharacterised protein family UPF0261, NC domain"/>
    <property type="match status" value="1"/>
</dbReference>
<protein>
    <submittedName>
        <fullName evidence="3">Uncharacterized protein</fullName>
    </submittedName>
</protein>
<dbReference type="InterPro" id="IPR044122">
    <property type="entry name" value="UPF0261_N"/>
</dbReference>
<keyword evidence="4" id="KW-1185">Reference proteome</keyword>
<comment type="caution">
    <text evidence="3">The sequence shown here is derived from an EMBL/GenBank/DDBJ whole genome shotgun (WGS) entry which is preliminary data.</text>
</comment>
<evidence type="ECO:0000259" key="1">
    <source>
        <dbReference type="Pfam" id="PF06792"/>
    </source>
</evidence>
<dbReference type="Gene3D" id="3.40.50.12020">
    <property type="entry name" value="Uncharacterised protein family UPF0261, NN domain"/>
    <property type="match status" value="1"/>
</dbReference>
<gene>
    <name evidence="3" type="ORF">MKW98_003023</name>
</gene>
<dbReference type="InterPro" id="IPR008322">
    <property type="entry name" value="UPF0261"/>
</dbReference>
<dbReference type="InterPro" id="IPR051353">
    <property type="entry name" value="Tobamovirus_resist_UPF0261"/>
</dbReference>
<dbReference type="Pfam" id="PF06792">
    <property type="entry name" value="UPF0261"/>
    <property type="match status" value="1"/>
</dbReference>
<evidence type="ECO:0000313" key="4">
    <source>
        <dbReference type="Proteomes" id="UP001202328"/>
    </source>
</evidence>
<dbReference type="InterPro" id="IPR056778">
    <property type="entry name" value="UPF0261_C"/>
</dbReference>
<organism evidence="3 4">
    <name type="scientific">Papaver atlanticum</name>
    <dbReference type="NCBI Taxonomy" id="357466"/>
    <lineage>
        <taxon>Eukaryota</taxon>
        <taxon>Viridiplantae</taxon>
        <taxon>Streptophyta</taxon>
        <taxon>Embryophyta</taxon>
        <taxon>Tracheophyta</taxon>
        <taxon>Spermatophyta</taxon>
        <taxon>Magnoliopsida</taxon>
        <taxon>Ranunculales</taxon>
        <taxon>Papaveraceae</taxon>
        <taxon>Papaveroideae</taxon>
        <taxon>Papaver</taxon>
    </lineage>
</organism>
<feature type="domain" description="UPF0261" evidence="2">
    <location>
        <begin position="221"/>
        <end position="440"/>
    </location>
</feature>